<evidence type="ECO:0000256" key="1">
    <source>
        <dbReference type="SAM" id="MobiDB-lite"/>
    </source>
</evidence>
<reference evidence="2" key="1">
    <citation type="submission" date="2021-05" db="EMBL/GenBank/DDBJ databases">
        <authorList>
            <person name="Alioto T."/>
            <person name="Alioto T."/>
            <person name="Gomez Garrido J."/>
        </authorList>
    </citation>
    <scope>NUCLEOTIDE SEQUENCE</scope>
</reference>
<dbReference type="AlphaFoldDB" id="A0A8D9AKT6"/>
<accession>A0A8D9AKT6</accession>
<protein>
    <submittedName>
        <fullName evidence="2">Uncharacterized protein</fullName>
    </submittedName>
</protein>
<organism evidence="2">
    <name type="scientific">Cacopsylla melanoneura</name>
    <dbReference type="NCBI Taxonomy" id="428564"/>
    <lineage>
        <taxon>Eukaryota</taxon>
        <taxon>Metazoa</taxon>
        <taxon>Ecdysozoa</taxon>
        <taxon>Arthropoda</taxon>
        <taxon>Hexapoda</taxon>
        <taxon>Insecta</taxon>
        <taxon>Pterygota</taxon>
        <taxon>Neoptera</taxon>
        <taxon>Paraneoptera</taxon>
        <taxon>Hemiptera</taxon>
        <taxon>Sternorrhyncha</taxon>
        <taxon>Psylloidea</taxon>
        <taxon>Psyllidae</taxon>
        <taxon>Psyllinae</taxon>
        <taxon>Cacopsylla</taxon>
    </lineage>
</organism>
<feature type="region of interest" description="Disordered" evidence="1">
    <location>
        <begin position="81"/>
        <end position="103"/>
    </location>
</feature>
<dbReference type="EMBL" id="HBUF01570232">
    <property type="protein sequence ID" value="CAG6766207.1"/>
    <property type="molecule type" value="Transcribed_RNA"/>
</dbReference>
<evidence type="ECO:0000313" key="2">
    <source>
        <dbReference type="EMBL" id="CAG6766207.1"/>
    </source>
</evidence>
<proteinExistence type="predicted"/>
<sequence>MIRRVSSCEGCCSGVTGGVRMDLGTPLVDFQDNKSLVILGKKSLLNSAKEIWGNNFFAPSGISHVLMRILILSSLLSLSSSFDSVSGPSPVAKVPNRRARIAS</sequence>
<name>A0A8D9AKT6_9HEMI</name>